<dbReference type="HOGENOM" id="CLU_000604_1_2_5"/>
<evidence type="ECO:0000256" key="3">
    <source>
        <dbReference type="ARBA" id="ARBA00022458"/>
    </source>
</evidence>
<dbReference type="OrthoDB" id="7465047at2"/>
<dbReference type="KEGG" id="pbr:PB2503_11139"/>
<reference evidence="8" key="1">
    <citation type="submission" date="2010-08" db="EMBL/GenBank/DDBJ databases">
        <title>Genome sequence of Parvularcula bermudensis HTCC2503.</title>
        <authorList>
            <person name="Kang D.-M."/>
            <person name="Oh H.-M."/>
            <person name="Cho J.-C."/>
        </authorList>
    </citation>
    <scope>NUCLEOTIDE SEQUENCE [LARGE SCALE GENOMIC DNA]</scope>
    <source>
        <strain evidence="8">ATCC BAA-594 / HTCC2503 / KCTC 12087</strain>
    </source>
</reference>
<dbReference type="EMBL" id="CP002156">
    <property type="protein sequence ID" value="ADM10275.1"/>
    <property type="molecule type" value="Genomic_DNA"/>
</dbReference>
<keyword evidence="2" id="KW-0813">Transport</keyword>
<reference evidence="7 8" key="2">
    <citation type="journal article" date="2011" name="J. Bacteriol.">
        <title>Complete genome sequence of strain HTCC2503T of Parvularcula bermudensis, the type species of the order "Parvularculales" in the class Alphaproteobacteria.</title>
        <authorList>
            <person name="Oh H.M."/>
            <person name="Kang I."/>
            <person name="Vergin K.L."/>
            <person name="Kang D."/>
            <person name="Rhee K.H."/>
            <person name="Giovannoni S.J."/>
            <person name="Cho J.C."/>
        </authorList>
    </citation>
    <scope>NUCLEOTIDE SEQUENCE [LARGE SCALE GENOMIC DNA]</scope>
    <source>
        <strain evidence="8">ATCC BAA-594 / HTCC2503 / KCTC 12087</strain>
    </source>
</reference>
<sequence>MTEAPVYPIELQAVTKQYGRHIAVEELSFCVKPGEIFGFLGQNGAGKTTTLRMIMDIIAPSAGKVMVMGNDRPRLVRNQVGYLPEERGLYRKMKALDTIAYFARLKGVPRGVARRRAAQLLDDYGLGAQAKSKIETLSKGMAQKIQVLSTIAHDPDILVFDEPFSGLDPVNQQVLEDLITTLRDRGKTIIFSTHIMEHAERLCDRFLMLRKGRKVFEGTLDEARALEPSTLILQTPDDPLPLLDVPGVEDIVARDRGRYRLVVREDTDRQAILRRALDLSIRIESFGEEEFSLHDLFFRLAAAPTAVSEEPRP</sequence>
<evidence type="ECO:0000256" key="1">
    <source>
        <dbReference type="ARBA" id="ARBA00005417"/>
    </source>
</evidence>
<keyword evidence="5 7" id="KW-0067">ATP-binding</keyword>
<dbReference type="PROSITE" id="PS00211">
    <property type="entry name" value="ABC_TRANSPORTER_1"/>
    <property type="match status" value="1"/>
</dbReference>
<dbReference type="eggNOG" id="COG4152">
    <property type="taxonomic scope" value="Bacteria"/>
</dbReference>
<keyword evidence="3" id="KW-0536">Nodulation</keyword>
<accession>E0TIF6</accession>
<dbReference type="InterPro" id="IPR025302">
    <property type="entry name" value="DrrA1/2-like_C"/>
</dbReference>
<keyword evidence="4" id="KW-0547">Nucleotide-binding</keyword>
<dbReference type="Proteomes" id="UP000001302">
    <property type="component" value="Chromosome"/>
</dbReference>
<dbReference type="PANTHER" id="PTHR42711">
    <property type="entry name" value="ABC TRANSPORTER ATP-BINDING PROTEIN"/>
    <property type="match status" value="1"/>
</dbReference>
<dbReference type="GO" id="GO:0005524">
    <property type="term" value="F:ATP binding"/>
    <property type="evidence" value="ECO:0007669"/>
    <property type="project" value="UniProtKB-KW"/>
</dbReference>
<dbReference type="RefSeq" id="WP_013301249.1">
    <property type="nucleotide sequence ID" value="NC_014414.1"/>
</dbReference>
<evidence type="ECO:0000259" key="6">
    <source>
        <dbReference type="PROSITE" id="PS50893"/>
    </source>
</evidence>
<dbReference type="InterPro" id="IPR027417">
    <property type="entry name" value="P-loop_NTPase"/>
</dbReference>
<dbReference type="Pfam" id="PF00005">
    <property type="entry name" value="ABC_tran"/>
    <property type="match status" value="1"/>
</dbReference>
<dbReference type="STRING" id="314260.PB2503_11139"/>
<dbReference type="PANTHER" id="PTHR42711:SF5">
    <property type="entry name" value="ABC TRANSPORTER ATP-BINDING PROTEIN NATA"/>
    <property type="match status" value="1"/>
</dbReference>
<comment type="similarity">
    <text evidence="1">Belongs to the ABC transporter superfamily.</text>
</comment>
<dbReference type="InterPro" id="IPR050763">
    <property type="entry name" value="ABC_transporter_ATP-binding"/>
</dbReference>
<dbReference type="Gene3D" id="3.40.50.300">
    <property type="entry name" value="P-loop containing nucleotide triphosphate hydrolases"/>
    <property type="match status" value="1"/>
</dbReference>
<dbReference type="Pfam" id="PF13732">
    <property type="entry name" value="DrrA1-3_C"/>
    <property type="match status" value="1"/>
</dbReference>
<name>E0TIF6_PARBH</name>
<evidence type="ECO:0000256" key="5">
    <source>
        <dbReference type="ARBA" id="ARBA00022840"/>
    </source>
</evidence>
<gene>
    <name evidence="7" type="ordered locus">PB2503_11139</name>
</gene>
<dbReference type="GO" id="GO:0016887">
    <property type="term" value="F:ATP hydrolysis activity"/>
    <property type="evidence" value="ECO:0007669"/>
    <property type="project" value="InterPro"/>
</dbReference>
<dbReference type="PROSITE" id="PS50893">
    <property type="entry name" value="ABC_TRANSPORTER_2"/>
    <property type="match status" value="1"/>
</dbReference>
<dbReference type="AlphaFoldDB" id="E0TIF6"/>
<dbReference type="InterPro" id="IPR003439">
    <property type="entry name" value="ABC_transporter-like_ATP-bd"/>
</dbReference>
<evidence type="ECO:0000313" key="8">
    <source>
        <dbReference type="Proteomes" id="UP000001302"/>
    </source>
</evidence>
<evidence type="ECO:0000256" key="4">
    <source>
        <dbReference type="ARBA" id="ARBA00022741"/>
    </source>
</evidence>
<dbReference type="InterPro" id="IPR003593">
    <property type="entry name" value="AAA+_ATPase"/>
</dbReference>
<evidence type="ECO:0000256" key="2">
    <source>
        <dbReference type="ARBA" id="ARBA00022448"/>
    </source>
</evidence>
<feature type="domain" description="ABC transporter" evidence="6">
    <location>
        <begin position="9"/>
        <end position="236"/>
    </location>
</feature>
<dbReference type="SMART" id="SM00382">
    <property type="entry name" value="AAA"/>
    <property type="match status" value="1"/>
</dbReference>
<protein>
    <submittedName>
        <fullName evidence="7">ABC transporter, ATP-binding protein</fullName>
    </submittedName>
</protein>
<organism evidence="7 8">
    <name type="scientific">Parvularcula bermudensis (strain ATCC BAA-594 / HTCC2503 / KCTC 12087)</name>
    <dbReference type="NCBI Taxonomy" id="314260"/>
    <lineage>
        <taxon>Bacteria</taxon>
        <taxon>Pseudomonadati</taxon>
        <taxon>Pseudomonadota</taxon>
        <taxon>Alphaproteobacteria</taxon>
        <taxon>Parvularculales</taxon>
        <taxon>Parvularculaceae</taxon>
        <taxon>Parvularcula</taxon>
    </lineage>
</organism>
<proteinExistence type="inferred from homology"/>
<dbReference type="SUPFAM" id="SSF52540">
    <property type="entry name" value="P-loop containing nucleoside triphosphate hydrolases"/>
    <property type="match status" value="1"/>
</dbReference>
<evidence type="ECO:0000313" key="7">
    <source>
        <dbReference type="EMBL" id="ADM10275.1"/>
    </source>
</evidence>
<keyword evidence="8" id="KW-1185">Reference proteome</keyword>
<dbReference type="InterPro" id="IPR017871">
    <property type="entry name" value="ABC_transporter-like_CS"/>
</dbReference>